<dbReference type="InterPro" id="IPR036388">
    <property type="entry name" value="WH-like_DNA-bd_sf"/>
</dbReference>
<dbReference type="InterPro" id="IPR011991">
    <property type="entry name" value="ArsR-like_HTH"/>
</dbReference>
<evidence type="ECO:0000259" key="4">
    <source>
        <dbReference type="PROSITE" id="PS50956"/>
    </source>
</evidence>
<organism evidence="5 6">
    <name type="scientific">Aminithiophilus ramosus</name>
    <dbReference type="NCBI Taxonomy" id="3029084"/>
    <lineage>
        <taxon>Bacteria</taxon>
        <taxon>Thermotogati</taxon>
        <taxon>Synergistota</taxon>
        <taxon>Synergistia</taxon>
        <taxon>Synergistales</taxon>
        <taxon>Aminithiophilaceae</taxon>
        <taxon>Aminithiophilus</taxon>
    </lineage>
</organism>
<feature type="domain" description="HTH asnC-type" evidence="4">
    <location>
        <begin position="6"/>
        <end position="67"/>
    </location>
</feature>
<accession>A0A9Q7EVP6</accession>
<dbReference type="EMBL" id="CP072943">
    <property type="protein sequence ID" value="QTX32618.1"/>
    <property type="molecule type" value="Genomic_DNA"/>
</dbReference>
<dbReference type="Proteomes" id="UP000671879">
    <property type="component" value="Chromosome"/>
</dbReference>
<keyword evidence="2" id="KW-0238">DNA-binding</keyword>
<dbReference type="Gene3D" id="3.30.70.920">
    <property type="match status" value="1"/>
</dbReference>
<sequence length="156" mass="17735">MRDKLLDETGWHILEELQKDARLSYKELGRRVGLSTPAVIERVRRMEEAGIIEGYRATVNPRKVGYAFRVILAFATTYNNPDGVIARTLEDIPEVIRSWSVTGSNDYYMEVLIPSMEFLEDLLVHLSAHGRIVTSIVLPHMAGSETIARPRDRLDP</sequence>
<evidence type="ECO:0000313" key="5">
    <source>
        <dbReference type="EMBL" id="QTX32618.1"/>
    </source>
</evidence>
<keyword evidence="1" id="KW-0805">Transcription regulation</keyword>
<name>A0A9Q7EVP6_9BACT</name>
<dbReference type="InterPro" id="IPR036390">
    <property type="entry name" value="WH_DNA-bd_sf"/>
</dbReference>
<evidence type="ECO:0000313" key="6">
    <source>
        <dbReference type="Proteomes" id="UP000671879"/>
    </source>
</evidence>
<dbReference type="SMART" id="SM00344">
    <property type="entry name" value="HTH_ASNC"/>
    <property type="match status" value="1"/>
</dbReference>
<dbReference type="PROSITE" id="PS00519">
    <property type="entry name" value="HTH_ASNC_1"/>
    <property type="match status" value="1"/>
</dbReference>
<dbReference type="InterPro" id="IPR019887">
    <property type="entry name" value="Tscrpt_reg_AsnC/Lrp_C"/>
</dbReference>
<dbReference type="FunFam" id="1.10.10.10:FF:000186">
    <property type="entry name" value="AsnC family transcriptional regulator"/>
    <property type="match status" value="1"/>
</dbReference>
<protein>
    <submittedName>
        <fullName evidence="5">Lrp/AsnC family transcriptional regulator</fullName>
    </submittedName>
</protein>
<keyword evidence="6" id="KW-1185">Reference proteome</keyword>
<dbReference type="GO" id="GO:0043200">
    <property type="term" value="P:response to amino acid"/>
    <property type="evidence" value="ECO:0007669"/>
    <property type="project" value="TreeGrafter"/>
</dbReference>
<dbReference type="PANTHER" id="PTHR30154:SF53">
    <property type="entry name" value="HTH-TYPE TRANSCRIPTIONAL REGULATOR LRPC"/>
    <property type="match status" value="1"/>
</dbReference>
<dbReference type="SUPFAM" id="SSF46785">
    <property type="entry name" value="Winged helix' DNA-binding domain"/>
    <property type="match status" value="1"/>
</dbReference>
<dbReference type="InterPro" id="IPR019885">
    <property type="entry name" value="Tscrpt_reg_HTH_AsnC-type_CS"/>
</dbReference>
<evidence type="ECO:0000256" key="3">
    <source>
        <dbReference type="ARBA" id="ARBA00023163"/>
    </source>
</evidence>
<dbReference type="Gene3D" id="1.10.10.10">
    <property type="entry name" value="Winged helix-like DNA-binding domain superfamily/Winged helix DNA-binding domain"/>
    <property type="match status" value="1"/>
</dbReference>
<dbReference type="PROSITE" id="PS50956">
    <property type="entry name" value="HTH_ASNC_2"/>
    <property type="match status" value="1"/>
</dbReference>
<dbReference type="GO" id="GO:0005829">
    <property type="term" value="C:cytosol"/>
    <property type="evidence" value="ECO:0007669"/>
    <property type="project" value="TreeGrafter"/>
</dbReference>
<keyword evidence="3" id="KW-0804">Transcription</keyword>
<dbReference type="KEGG" id="aram:KAR29_01355"/>
<dbReference type="InterPro" id="IPR000485">
    <property type="entry name" value="AsnC-type_HTH_dom"/>
</dbReference>
<dbReference type="PRINTS" id="PR00033">
    <property type="entry name" value="HTHASNC"/>
</dbReference>
<proteinExistence type="predicted"/>
<dbReference type="CDD" id="cd00090">
    <property type="entry name" value="HTH_ARSR"/>
    <property type="match status" value="1"/>
</dbReference>
<evidence type="ECO:0000256" key="2">
    <source>
        <dbReference type="ARBA" id="ARBA00023125"/>
    </source>
</evidence>
<dbReference type="SUPFAM" id="SSF54909">
    <property type="entry name" value="Dimeric alpha+beta barrel"/>
    <property type="match status" value="1"/>
</dbReference>
<dbReference type="RefSeq" id="WP_274373866.1">
    <property type="nucleotide sequence ID" value="NZ_CP072943.1"/>
</dbReference>
<dbReference type="Pfam" id="PF13412">
    <property type="entry name" value="HTH_24"/>
    <property type="match status" value="1"/>
</dbReference>
<dbReference type="GO" id="GO:0043565">
    <property type="term" value="F:sequence-specific DNA binding"/>
    <property type="evidence" value="ECO:0007669"/>
    <property type="project" value="InterPro"/>
</dbReference>
<dbReference type="AlphaFoldDB" id="A0A9Q7EVP6"/>
<dbReference type="InterPro" id="IPR011008">
    <property type="entry name" value="Dimeric_a/b-barrel"/>
</dbReference>
<gene>
    <name evidence="5" type="ORF">KAR29_01355</name>
</gene>
<reference evidence="6" key="1">
    <citation type="submission" date="2021-04" db="EMBL/GenBank/DDBJ databases">
        <title>A novel Synergistetes isolate from a pyrite-forming mixed culture.</title>
        <authorList>
            <person name="Bunk B."/>
            <person name="Sproer C."/>
            <person name="Spring S."/>
            <person name="Pester M."/>
        </authorList>
    </citation>
    <scope>NUCLEOTIDE SEQUENCE [LARGE SCALE GENOMIC DNA]</scope>
    <source>
        <strain evidence="6">J.5.4.2-T.3.5.2</strain>
    </source>
</reference>
<evidence type="ECO:0000256" key="1">
    <source>
        <dbReference type="ARBA" id="ARBA00023015"/>
    </source>
</evidence>
<dbReference type="PANTHER" id="PTHR30154">
    <property type="entry name" value="LEUCINE-RESPONSIVE REGULATORY PROTEIN"/>
    <property type="match status" value="1"/>
</dbReference>
<dbReference type="Pfam" id="PF01037">
    <property type="entry name" value="AsnC_trans_reg"/>
    <property type="match status" value="1"/>
</dbReference>
<dbReference type="InterPro" id="IPR019888">
    <property type="entry name" value="Tscrpt_reg_AsnC-like"/>
</dbReference>